<name>A0ABY3Y3I4_9ACTN</name>
<sequence length="364" mass="36354">MPTTYEPAEVPAWPAYAFVVTDEGRVTVSGPLLPASEHPDRASAIDAVAAAAAGLGRPVRAQATEPDGAVWLLVISPDGAVGELAGGGQRGKAPKKRGAPARAAGSPAPAAPSAGPGPSAGADASTVPTPRPAQTPAPEPAPAPAPAPAPEPAPVAAGTPAPEPTPVPEPIPVAAPTPEPEPAPAAGLPTPVAVPAPAPAPAPAAGAPVTPGSLADAVTHLHAHAAAGRVDHALTLAARLDDQTANALGLSHPDALRIREARARITSLAGDVSGAVRLYRDVAERWHYQGAGEQAEAVADCAHALWLEIPDLETAIRAGVAVVRMRNQIPGESGSAYTAVVEHQARLEAARDAAARAERAMTPH</sequence>
<evidence type="ECO:0000256" key="1">
    <source>
        <dbReference type="SAM" id="MobiDB-lite"/>
    </source>
</evidence>
<reference evidence="2 3" key="1">
    <citation type="journal article" date="2023" name="Microbiol. Spectr.">
        <title>Synergy between Genome Mining, Metabolomics, and Bioinformatics Uncovers Antibacterial Chlorinated Carbazole Alkaloids and Their Biosynthetic Gene Cluster from Streptomyces tubbatahanensis sp. nov., a Novel Actinomycete Isolated from Sulu Sea, Philippines.</title>
        <authorList>
            <person name="Tenebro C.P."/>
            <person name="Trono D.J.V.L."/>
            <person name="Balida L.A.P."/>
            <person name="Bayog L.K.A."/>
            <person name="Bruna J.R."/>
            <person name="Sabido E.M."/>
            <person name="Caspe D.P.C."/>
            <person name="de Los Santos E.L.C."/>
            <person name="Saludes J.P."/>
            <person name="Dalisay D.S."/>
        </authorList>
    </citation>
    <scope>NUCLEOTIDE SEQUENCE [LARGE SCALE GENOMIC DNA]</scope>
    <source>
        <strain evidence="2 3">DSD3025</strain>
    </source>
</reference>
<evidence type="ECO:0000313" key="2">
    <source>
        <dbReference type="EMBL" id="UNT01400.1"/>
    </source>
</evidence>
<feature type="compositionally biased region" description="Pro residues" evidence="1">
    <location>
        <begin position="129"/>
        <end position="153"/>
    </location>
</feature>
<keyword evidence="3" id="KW-1185">Reference proteome</keyword>
<evidence type="ECO:0000313" key="3">
    <source>
        <dbReference type="Proteomes" id="UP001202244"/>
    </source>
</evidence>
<feature type="region of interest" description="Disordered" evidence="1">
    <location>
        <begin position="84"/>
        <end position="209"/>
    </location>
</feature>
<dbReference type="EMBL" id="CP093846">
    <property type="protein sequence ID" value="UNT01400.1"/>
    <property type="molecule type" value="Genomic_DNA"/>
</dbReference>
<dbReference type="RefSeq" id="WP_242757897.1">
    <property type="nucleotide sequence ID" value="NZ_CP093846.1"/>
</dbReference>
<feature type="compositionally biased region" description="Low complexity" evidence="1">
    <location>
        <begin position="100"/>
        <end position="128"/>
    </location>
</feature>
<feature type="compositionally biased region" description="Pro residues" evidence="1">
    <location>
        <begin position="161"/>
        <end position="183"/>
    </location>
</feature>
<organism evidence="2 3">
    <name type="scientific">Streptomyces tubbatahanensis</name>
    <dbReference type="NCBI Taxonomy" id="2923272"/>
    <lineage>
        <taxon>Bacteria</taxon>
        <taxon>Bacillati</taxon>
        <taxon>Actinomycetota</taxon>
        <taxon>Actinomycetes</taxon>
        <taxon>Kitasatosporales</taxon>
        <taxon>Streptomycetaceae</taxon>
        <taxon>Streptomyces</taxon>
    </lineage>
</organism>
<evidence type="ECO:0008006" key="4">
    <source>
        <dbReference type="Google" id="ProtNLM"/>
    </source>
</evidence>
<proteinExistence type="predicted"/>
<feature type="compositionally biased region" description="Pro residues" evidence="1">
    <location>
        <begin position="192"/>
        <end position="202"/>
    </location>
</feature>
<dbReference type="Proteomes" id="UP001202244">
    <property type="component" value="Chromosome"/>
</dbReference>
<protein>
    <recommendedName>
        <fullName evidence="4">Tetratricopeptide repeat protein</fullName>
    </recommendedName>
</protein>
<accession>A0ABY3Y3I4</accession>
<gene>
    <name evidence="2" type="ORF">MMF93_25560</name>
</gene>